<sequence>MRKNKNIVIFFTVVFLVAVIINISPIRGEETKKAIVFSDLSRPQMNLALQNVLNKYNISITNSTNWKDNSDIKLKYSSALTEEEKANYDIYNLREENLYSVAQKGMGIKLNFDDIEKFLNANKEHFSDNILVFTPNTSKLFNTQDNNKPYVYDSLGKILKEDKTIIGILFESEIENMSDYDVNMIFKGSSEVKNNLCILIKKSIFNSDMEKNIFHDLKNDIDNLKGENDV</sequence>
<comment type="caution">
    <text evidence="1">The sequence shown here is derived from an EMBL/GenBank/DDBJ whole genome shotgun (WGS) entry which is preliminary data.</text>
</comment>
<organism evidence="1 2">
    <name type="scientific">Clostridium zeae</name>
    <dbReference type="NCBI Taxonomy" id="2759022"/>
    <lineage>
        <taxon>Bacteria</taxon>
        <taxon>Bacillati</taxon>
        <taxon>Bacillota</taxon>
        <taxon>Clostridia</taxon>
        <taxon>Eubacteriales</taxon>
        <taxon>Clostridiaceae</taxon>
        <taxon>Clostridium</taxon>
    </lineage>
</organism>
<name>A0ABQ1EFV6_9CLOT</name>
<dbReference type="RefSeq" id="WP_206872164.1">
    <property type="nucleotide sequence ID" value="NZ_BMBA01000006.1"/>
</dbReference>
<protein>
    <submittedName>
        <fullName evidence="1">Uncharacterized protein</fullName>
    </submittedName>
</protein>
<evidence type="ECO:0000313" key="1">
    <source>
        <dbReference type="EMBL" id="GFZ33707.1"/>
    </source>
</evidence>
<proteinExistence type="predicted"/>
<dbReference type="Proteomes" id="UP000663802">
    <property type="component" value="Unassembled WGS sequence"/>
</dbReference>
<keyword evidence="2" id="KW-1185">Reference proteome</keyword>
<reference evidence="1 2" key="1">
    <citation type="journal article" date="2021" name="Int. J. Syst. Evol. Microbiol.">
        <title>Clostridium zeae sp. nov., isolated from corn silage.</title>
        <authorList>
            <person name="Kobayashi H."/>
            <person name="Tanizawa Y."/>
            <person name="Yagura M."/>
            <person name="Sakamoto M."/>
            <person name="Ohkuma M."/>
            <person name="Tohno M."/>
        </authorList>
    </citation>
    <scope>NUCLEOTIDE SEQUENCE [LARGE SCALE GENOMIC DNA]</scope>
    <source>
        <strain evidence="1 2">CSC2</strain>
    </source>
</reference>
<accession>A0ABQ1EFV6</accession>
<evidence type="ECO:0000313" key="2">
    <source>
        <dbReference type="Proteomes" id="UP000663802"/>
    </source>
</evidence>
<gene>
    <name evidence="1" type="ORF">CSC2_42330</name>
</gene>
<dbReference type="EMBL" id="BMBA01000006">
    <property type="protein sequence ID" value="GFZ33707.1"/>
    <property type="molecule type" value="Genomic_DNA"/>
</dbReference>